<proteinExistence type="predicted"/>
<sequence>MPPFGGGLCSAPRLDWVRAMALQTSLQALLGCNHANTHADFRAELPAIRVPALLVHGDNDVSCPIALTAERTAALLPDARLTVYAGAPHGLPFTHAARLGADILAFVRELG</sequence>
<dbReference type="InterPro" id="IPR029058">
    <property type="entry name" value="AB_hydrolase_fold"/>
</dbReference>
<reference evidence="1 2" key="1">
    <citation type="journal article" date="2012" name="J. Bacteriol.">
        <title>De Novo Genome Project of Cupriavidus basilensis OR16.</title>
        <authorList>
            <person name="Cserhati M."/>
            <person name="Kriszt B."/>
            <person name="Szoboszlay S."/>
            <person name="Toth A."/>
            <person name="Szabo I."/>
            <person name="Tancsics A."/>
            <person name="Nagy I."/>
            <person name="Horvath B."/>
            <person name="Nagy I."/>
            <person name="Kukolya J."/>
        </authorList>
    </citation>
    <scope>NUCLEOTIDE SEQUENCE [LARGE SCALE GENOMIC DNA]</scope>
    <source>
        <strain evidence="1 2">OR16</strain>
    </source>
</reference>
<dbReference type="Proteomes" id="UP000005808">
    <property type="component" value="Unassembled WGS sequence"/>
</dbReference>
<dbReference type="AlphaFoldDB" id="H1RZK0"/>
<dbReference type="EMBL" id="AHJE01000010">
    <property type="protein sequence ID" value="EHP44342.1"/>
    <property type="molecule type" value="Genomic_DNA"/>
</dbReference>
<keyword evidence="1" id="KW-0378">Hydrolase</keyword>
<protein>
    <submittedName>
        <fullName evidence="1">Alpha/beta hydrolase fold protein</fullName>
    </submittedName>
</protein>
<organism evidence="1 2">
    <name type="scientific">Cupriavidus basilensis OR16</name>
    <dbReference type="NCBI Taxonomy" id="1127483"/>
    <lineage>
        <taxon>Bacteria</taxon>
        <taxon>Pseudomonadati</taxon>
        <taxon>Pseudomonadota</taxon>
        <taxon>Betaproteobacteria</taxon>
        <taxon>Burkholderiales</taxon>
        <taxon>Burkholderiaceae</taxon>
        <taxon>Cupriavidus</taxon>
    </lineage>
</organism>
<evidence type="ECO:0000313" key="1">
    <source>
        <dbReference type="EMBL" id="EHP44342.1"/>
    </source>
</evidence>
<dbReference type="SUPFAM" id="SSF53474">
    <property type="entry name" value="alpha/beta-Hydrolases"/>
    <property type="match status" value="1"/>
</dbReference>
<evidence type="ECO:0000313" key="2">
    <source>
        <dbReference type="Proteomes" id="UP000005808"/>
    </source>
</evidence>
<name>H1RZK0_9BURK</name>
<dbReference type="PATRIC" id="fig|1127483.3.peg.754"/>
<accession>H1RZK0</accession>
<comment type="caution">
    <text evidence="1">The sequence shown here is derived from an EMBL/GenBank/DDBJ whole genome shotgun (WGS) entry which is preliminary data.</text>
</comment>
<dbReference type="GO" id="GO:0016787">
    <property type="term" value="F:hydrolase activity"/>
    <property type="evidence" value="ECO:0007669"/>
    <property type="project" value="UniProtKB-KW"/>
</dbReference>
<gene>
    <name evidence="1" type="ORF">OR16_03707</name>
</gene>
<dbReference type="Gene3D" id="3.40.50.1820">
    <property type="entry name" value="alpha/beta hydrolase"/>
    <property type="match status" value="1"/>
</dbReference>